<evidence type="ECO:0008006" key="3">
    <source>
        <dbReference type="Google" id="ProtNLM"/>
    </source>
</evidence>
<evidence type="ECO:0000313" key="2">
    <source>
        <dbReference type="Proteomes" id="UP000701702"/>
    </source>
</evidence>
<dbReference type="EMBL" id="CAJZAF010000001">
    <property type="protein sequence ID" value="CAG9163328.1"/>
    <property type="molecule type" value="Genomic_DNA"/>
</dbReference>
<dbReference type="Proteomes" id="UP000701702">
    <property type="component" value="Unassembled WGS sequence"/>
</dbReference>
<keyword evidence="2" id="KW-1185">Reference proteome</keyword>
<evidence type="ECO:0000313" key="1">
    <source>
        <dbReference type="EMBL" id="CAG9163328.1"/>
    </source>
</evidence>
<dbReference type="Pfam" id="PF11697">
    <property type="entry name" value="DUF3293"/>
    <property type="match status" value="1"/>
</dbReference>
<proteinExistence type="predicted"/>
<comment type="caution">
    <text evidence="1">The sequence shown here is derived from an EMBL/GenBank/DDBJ whole genome shotgun (WGS) entry which is preliminary data.</text>
</comment>
<sequence length="142" mass="15219">MPARTAIDNATLQAYRETEYRVHGDAPLTLKIDEPSAPLAALHQRLHVASSAFITAANPFSQPCDASQNDARQHALADELAQLGFAVIPGIGQHPDNGWPGEPSFLVPGISLEACRTLGTKYGQNAVVWSGNDAVPRLILLR</sequence>
<reference evidence="1 2" key="1">
    <citation type="submission" date="2021-08" db="EMBL/GenBank/DDBJ databases">
        <authorList>
            <person name="Peeters C."/>
        </authorList>
    </citation>
    <scope>NUCLEOTIDE SEQUENCE [LARGE SCALE GENOMIC DNA]</scope>
    <source>
        <strain evidence="1 2">LMG 23994</strain>
    </source>
</reference>
<organism evidence="1 2">
    <name type="scientific">Cupriavidus pinatubonensis</name>
    <dbReference type="NCBI Taxonomy" id="248026"/>
    <lineage>
        <taxon>Bacteria</taxon>
        <taxon>Pseudomonadati</taxon>
        <taxon>Pseudomonadota</taxon>
        <taxon>Betaproteobacteria</taxon>
        <taxon>Burkholderiales</taxon>
        <taxon>Burkholderiaceae</taxon>
        <taxon>Cupriavidus</taxon>
    </lineage>
</organism>
<dbReference type="InterPro" id="IPR021710">
    <property type="entry name" value="DUF3293"/>
</dbReference>
<accession>A0ABM8W825</accession>
<gene>
    <name evidence="1" type="ORF">LMG23994_00009</name>
</gene>
<name>A0ABM8W825_9BURK</name>
<protein>
    <recommendedName>
        <fullName evidence="3">DUF3293 domain-containing protein</fullName>
    </recommendedName>
</protein>
<dbReference type="RefSeq" id="WP_223998662.1">
    <property type="nucleotide sequence ID" value="NZ_CAJZAF010000001.1"/>
</dbReference>